<dbReference type="Pfam" id="PF00563">
    <property type="entry name" value="EAL"/>
    <property type="match status" value="1"/>
</dbReference>
<evidence type="ECO:0000256" key="6">
    <source>
        <dbReference type="SAM" id="Phobius"/>
    </source>
</evidence>
<dbReference type="Gene3D" id="6.10.340.10">
    <property type="match status" value="1"/>
</dbReference>
<dbReference type="EMBL" id="LDJK01000004">
    <property type="protein sequence ID" value="KRG77264.1"/>
    <property type="molecule type" value="Genomic_DNA"/>
</dbReference>
<feature type="transmembrane region" description="Helical" evidence="6">
    <location>
        <begin position="12"/>
        <end position="33"/>
    </location>
</feature>
<feature type="domain" description="HAMP" evidence="8">
    <location>
        <begin position="220"/>
        <end position="273"/>
    </location>
</feature>
<name>A0A0R0D6U0_9GAMM</name>
<dbReference type="Pfam" id="PF00672">
    <property type="entry name" value="HAMP"/>
    <property type="match status" value="1"/>
</dbReference>
<accession>A0A0R0D6U0</accession>
<dbReference type="Pfam" id="PF17203">
    <property type="entry name" value="sCache_3_2"/>
    <property type="match status" value="1"/>
</dbReference>
<dbReference type="GO" id="GO:0005886">
    <property type="term" value="C:plasma membrane"/>
    <property type="evidence" value="ECO:0007669"/>
    <property type="project" value="UniProtKB-SubCell"/>
</dbReference>
<dbReference type="InterPro" id="IPR035919">
    <property type="entry name" value="EAL_sf"/>
</dbReference>
<dbReference type="GO" id="GO:0007165">
    <property type="term" value="P:signal transduction"/>
    <property type="evidence" value="ECO:0007669"/>
    <property type="project" value="InterPro"/>
</dbReference>
<dbReference type="PROSITE" id="PS50883">
    <property type="entry name" value="EAL"/>
    <property type="match status" value="1"/>
</dbReference>
<organism evidence="10 11">
    <name type="scientific">Stenotrophomonas chelatiphaga</name>
    <dbReference type="NCBI Taxonomy" id="517011"/>
    <lineage>
        <taxon>Bacteria</taxon>
        <taxon>Pseudomonadati</taxon>
        <taxon>Pseudomonadota</taxon>
        <taxon>Gammaproteobacteria</taxon>
        <taxon>Lysobacterales</taxon>
        <taxon>Lysobacteraceae</taxon>
        <taxon>Stenotrophomonas</taxon>
    </lineage>
</organism>
<dbReference type="PATRIC" id="fig|517011.3.peg.1633"/>
<dbReference type="PANTHER" id="PTHR44757">
    <property type="entry name" value="DIGUANYLATE CYCLASE DGCP"/>
    <property type="match status" value="1"/>
</dbReference>
<feature type="domain" description="GGDEF" evidence="9">
    <location>
        <begin position="309"/>
        <end position="446"/>
    </location>
</feature>
<dbReference type="CDD" id="cd01949">
    <property type="entry name" value="GGDEF"/>
    <property type="match status" value="1"/>
</dbReference>
<dbReference type="AlphaFoldDB" id="A0A0R0D6U0"/>
<evidence type="ECO:0000313" key="11">
    <source>
        <dbReference type="Proteomes" id="UP000051386"/>
    </source>
</evidence>
<dbReference type="InterPro" id="IPR001633">
    <property type="entry name" value="EAL_dom"/>
</dbReference>
<evidence type="ECO:0000256" key="2">
    <source>
        <dbReference type="ARBA" id="ARBA00022475"/>
    </source>
</evidence>
<dbReference type="SMART" id="SM00304">
    <property type="entry name" value="HAMP"/>
    <property type="match status" value="1"/>
</dbReference>
<evidence type="ECO:0000256" key="4">
    <source>
        <dbReference type="ARBA" id="ARBA00022989"/>
    </source>
</evidence>
<dbReference type="Pfam" id="PF00990">
    <property type="entry name" value="GGDEF"/>
    <property type="match status" value="1"/>
</dbReference>
<dbReference type="InterPro" id="IPR033463">
    <property type="entry name" value="sCache_3"/>
</dbReference>
<dbReference type="InterPro" id="IPR043128">
    <property type="entry name" value="Rev_trsase/Diguanyl_cyclase"/>
</dbReference>
<dbReference type="PROSITE" id="PS50885">
    <property type="entry name" value="HAMP"/>
    <property type="match status" value="1"/>
</dbReference>
<keyword evidence="11" id="KW-1185">Reference proteome</keyword>
<dbReference type="InterPro" id="IPR003660">
    <property type="entry name" value="HAMP_dom"/>
</dbReference>
<proteinExistence type="predicted"/>
<dbReference type="PANTHER" id="PTHR44757:SF2">
    <property type="entry name" value="BIOFILM ARCHITECTURE MAINTENANCE PROTEIN MBAA"/>
    <property type="match status" value="1"/>
</dbReference>
<dbReference type="NCBIfam" id="TIGR00254">
    <property type="entry name" value="GGDEF"/>
    <property type="match status" value="1"/>
</dbReference>
<comment type="subcellular location">
    <subcellularLocation>
        <location evidence="1">Cell membrane</location>
        <topology evidence="1">Multi-pass membrane protein</topology>
    </subcellularLocation>
</comment>
<evidence type="ECO:0000259" key="8">
    <source>
        <dbReference type="PROSITE" id="PS50885"/>
    </source>
</evidence>
<dbReference type="InterPro" id="IPR029787">
    <property type="entry name" value="Nucleotide_cyclase"/>
</dbReference>
<sequence length="710" mass="77609">MKRLGLGSGMQARFVLAMGGAMLVVVAILAVLLGRQAASQREVTRLSGTVIHELFDRSMRSRGETMARELADALSNPLYYNDLEQVGALVRNVSRQRAVGYVLVFDAKGRLLHDGSVAVPDYGRAMSDPLAAKAVAAKAALVQESPKVLENSMPIMVGNQRLGGVRVGISLKEVQVLEAQASQTLAQRLEQVGTRHLGWLLLMLALLVAIGVAVVLYVQRTLVTPIRGLAMAARQIEAGDYQVPLRENHRDDEVGELVRAFARMRDAIARHDREVRHMAYTDALTGLTNRLAFRETLDHRLMAARASGHQLALLFADMDDFKRVNDTLGHEAGDEALLQFVQRISEAVSAAGGDEALLARFGGDEFVILLAEGDVAAQARELADLLVRELGKPLRVQGRELFLGASIGVTLFPDDAADATTLLKNGDIAMYQAKMAGKNCHRYYSRAMDHAVERRVHMEQELRGAWERGELRLAYQPIFRTRDRRMVGVEVLLRWQHPTLGTIPPSVFIEVAEQSGLIEVIGPKVLRAACMEAAQWPRSGDGEGMFVSVNVSPRQLRGGELPDLVAQCLHESGLPASRLHLELTETAVIGDEMLAAQLLDKLHRTGVKVWLDDFGTGFSGLSHLRQVPVDGVKIDKSFVADMQRDPDDLALTTAIIAMAHALGITVVAEGIEQEVQFDLLSQRGCDLAQGYWLSHPITATAVVQMIESGA</sequence>
<dbReference type="RefSeq" id="WP_057506866.1">
    <property type="nucleotide sequence ID" value="NZ_JANUEG010000018.1"/>
</dbReference>
<dbReference type="SUPFAM" id="SSF141868">
    <property type="entry name" value="EAL domain-like"/>
    <property type="match status" value="1"/>
</dbReference>
<keyword evidence="4 6" id="KW-1133">Transmembrane helix</keyword>
<dbReference type="PROSITE" id="PS50887">
    <property type="entry name" value="GGDEF"/>
    <property type="match status" value="1"/>
</dbReference>
<keyword evidence="5 6" id="KW-0472">Membrane</keyword>
<comment type="caution">
    <text evidence="10">The sequence shown here is derived from an EMBL/GenBank/DDBJ whole genome shotgun (WGS) entry which is preliminary data.</text>
</comment>
<dbReference type="Proteomes" id="UP000051386">
    <property type="component" value="Unassembled WGS sequence"/>
</dbReference>
<dbReference type="SMART" id="SM00052">
    <property type="entry name" value="EAL"/>
    <property type="match status" value="1"/>
</dbReference>
<dbReference type="Gene3D" id="3.30.70.270">
    <property type="match status" value="1"/>
</dbReference>
<dbReference type="CDD" id="cd01948">
    <property type="entry name" value="EAL"/>
    <property type="match status" value="1"/>
</dbReference>
<feature type="domain" description="EAL" evidence="7">
    <location>
        <begin position="455"/>
        <end position="710"/>
    </location>
</feature>
<reference evidence="10 11" key="1">
    <citation type="submission" date="2015-05" db="EMBL/GenBank/DDBJ databases">
        <title>Genome sequencing and analysis of members of genus Stenotrophomonas.</title>
        <authorList>
            <person name="Patil P.P."/>
            <person name="Midha S."/>
            <person name="Patil P.B."/>
        </authorList>
    </citation>
    <scope>NUCLEOTIDE SEQUENCE [LARGE SCALE GENOMIC DNA]</scope>
    <source>
        <strain evidence="10 11">DSM 21508</strain>
    </source>
</reference>
<feature type="transmembrane region" description="Helical" evidence="6">
    <location>
        <begin position="197"/>
        <end position="218"/>
    </location>
</feature>
<dbReference type="SMART" id="SM00267">
    <property type="entry name" value="GGDEF"/>
    <property type="match status" value="1"/>
</dbReference>
<dbReference type="SUPFAM" id="SSF158472">
    <property type="entry name" value="HAMP domain-like"/>
    <property type="match status" value="1"/>
</dbReference>
<evidence type="ECO:0000313" key="10">
    <source>
        <dbReference type="EMBL" id="KRG77264.1"/>
    </source>
</evidence>
<gene>
    <name evidence="10" type="ORF">ABB28_01145</name>
</gene>
<keyword evidence="3 6" id="KW-0812">Transmembrane</keyword>
<dbReference type="InterPro" id="IPR052155">
    <property type="entry name" value="Biofilm_reg_signaling"/>
</dbReference>
<dbReference type="CDD" id="cd06225">
    <property type="entry name" value="HAMP"/>
    <property type="match status" value="1"/>
</dbReference>
<keyword evidence="2" id="KW-1003">Cell membrane</keyword>
<evidence type="ECO:0000256" key="3">
    <source>
        <dbReference type="ARBA" id="ARBA00022692"/>
    </source>
</evidence>
<dbReference type="Gene3D" id="3.20.20.450">
    <property type="entry name" value="EAL domain"/>
    <property type="match status" value="1"/>
</dbReference>
<dbReference type="SUPFAM" id="SSF55073">
    <property type="entry name" value="Nucleotide cyclase"/>
    <property type="match status" value="1"/>
</dbReference>
<dbReference type="InterPro" id="IPR000160">
    <property type="entry name" value="GGDEF_dom"/>
</dbReference>
<evidence type="ECO:0000256" key="5">
    <source>
        <dbReference type="ARBA" id="ARBA00023136"/>
    </source>
</evidence>
<protein>
    <submittedName>
        <fullName evidence="10">DeoR faimly transcriptional regulator</fullName>
    </submittedName>
</protein>
<evidence type="ECO:0000259" key="9">
    <source>
        <dbReference type="PROSITE" id="PS50887"/>
    </source>
</evidence>
<evidence type="ECO:0000259" key="7">
    <source>
        <dbReference type="PROSITE" id="PS50883"/>
    </source>
</evidence>
<evidence type="ECO:0000256" key="1">
    <source>
        <dbReference type="ARBA" id="ARBA00004651"/>
    </source>
</evidence>